<keyword evidence="3" id="KW-0479">Metal-binding</keyword>
<dbReference type="SUPFAM" id="SSF52540">
    <property type="entry name" value="P-loop containing nucleoside triphosphate hydrolases"/>
    <property type="match status" value="3"/>
</dbReference>
<keyword evidence="4" id="KW-0547">Nucleotide-binding</keyword>
<evidence type="ECO:0000256" key="2">
    <source>
        <dbReference type="ARBA" id="ARBA00009220"/>
    </source>
</evidence>
<comment type="similarity">
    <text evidence="2">Belongs to the SNF2/RAD54 helicase family. SWR1 subfamily.</text>
</comment>
<dbReference type="PROSITE" id="PS51192">
    <property type="entry name" value="HELICASE_ATP_BIND_1"/>
    <property type="match status" value="1"/>
</dbReference>
<feature type="compositionally biased region" description="Low complexity" evidence="13">
    <location>
        <begin position="465"/>
        <end position="488"/>
    </location>
</feature>
<evidence type="ECO:0000256" key="13">
    <source>
        <dbReference type="SAM" id="MobiDB-lite"/>
    </source>
</evidence>
<feature type="domain" description="CW-type" evidence="14">
    <location>
        <begin position="1398"/>
        <end position="1458"/>
    </location>
</feature>
<dbReference type="PROSITE" id="PS51204">
    <property type="entry name" value="HSA"/>
    <property type="match status" value="1"/>
</dbReference>
<feature type="compositionally biased region" description="Low complexity" evidence="13">
    <location>
        <begin position="120"/>
        <end position="132"/>
    </location>
</feature>
<feature type="region of interest" description="Disordered" evidence="13">
    <location>
        <begin position="1474"/>
        <end position="1542"/>
    </location>
</feature>
<dbReference type="VEuPathDB" id="CryptoDB:Vbra_22624"/>
<feature type="compositionally biased region" description="Basic and acidic residues" evidence="13">
    <location>
        <begin position="698"/>
        <end position="711"/>
    </location>
</feature>
<dbReference type="Gene3D" id="3.40.50.10810">
    <property type="entry name" value="Tandem AAA-ATPase domain"/>
    <property type="match status" value="1"/>
</dbReference>
<dbReference type="InParanoid" id="A0A0G4FGG3"/>
<dbReference type="InterPro" id="IPR050520">
    <property type="entry name" value="INO80/SWR1_helicase"/>
</dbReference>
<sequence length="2219" mass="244398">MDVRGPSQPRLQPMQQHQPPRGLHPQMFARPNTSVTGGPGAAASPTGVVGRDGQPPATVPLQMPLRGLAPMSSGGQSSSGLPPSHSLPPMLRHPLLPPGGFMNFRTTRPAFGPLLPPTSPSQSSASPSRPFVSPLARPVVPPGVRGESVPAIRVPAVKAAPPSRPREHPMAPLLRPSLSPAAAAVVPPMPPPAPVSAPVSAPVVAPVPVMAKRPPLLPADVKPAAAPPQMMHHEAASSTATVSEEVTVDVPALIAKKREAEQELKKLHADLGLKGDIRKKYEDRSIFNVDVRKMQKELDEPKTEPTSWDDLLKEMEWMAKDFLDERKYKYRQFKALARAAAKEVEKRNPALVDEEGELRRKASFVAKKVDAFWKLCEKIVKMRHQQRIQNQLREERSKQLDRLVEQTGQFFKNMATGIGAEANDQEAEGEGSAQAPPPEGHGDMAAMEIDQIGTEPMPPPPPPAVAEEPLARASSPRQRQQRAAAAKQGSKPAKGRAAGATAAGQEAADTADEEFQLDDAKEYGDVAADDEATIEMEEAQEGEGVAAREAQEAQDLLNEAEMPIEQLLAMYRSQASEGDGQGEEESEPQEESEEEGEDAGMEDATTPQQEGQQEEGESKEEEGPEEQEAVPKPPPLAVTRSRRARPLAASQPAAAAADSGPSSSSAAADDDADYVVEEEVDDEATLEEEEGQGVMSHQEQKQEVDALKAEADMPIEQLMAMYRAAQEGEGLDDDDDEEQEGEDEQVESDEQGGEGEEEEEEEQPSSSSMQLEPSPTPSASAPSPSIKRPPAPDAEMPPPKRPKPAAAESPTPTPSPATPAAPPAPAQRRASPPLPSPSPTPSEADSRRPDGSAGGWPVARMGQAAKRGGSGGKGGHGETTLETVTEELRMAQPTGNTLSTTQVSTQVPFLLKLPLREYQHIGLHWLATLHDKNLNGILADEMGLGKTIQTIALLAHLACEQGIWGPHLIVVPTSVMLNWEMELKKWCPGFKVLTYYGSKGERQAKRQGWSKPYSFHVCISSYTLVLQDAVVFRRKQWYYMILDEAQNIKNFKSQRWQTLLTFNTSRRLLLTGTPLQNDLLELWSLMHFLMPTVFESHADFKEWFSDPLTAAIEKQQVSGEQGLIKRLHAVLRPFLLRRLKKDVEQQMPSKFEHVIRCSLQKRQRALYEEFMASRQAQSCLTGADFIGMMNVLMQLRKVCNHPELFEPRGVESPFIPDSPLVCRVPSFMHLWRDEPHNMTSMQRINEKSALPVWSLLTTECTSEKTQILRAQELRYPLPLTAEWTPDDATFEHALAGLQVSVDHPGASPRRKSALDVSANLQGSFLNRLRGKRKTIDGGAGGRGQQQALMQPVATRMLKNDAKVEPEQPSASQPPPAAAADSGLGLGDSDEDDGPEEDFVGGIEWFQCIKCDKWRCLGDSRRFTRKERKLITFCANDAELMRCDHCHQVTCDMPEDDETKSRQVNWTLLKQDDRAFREKKRAEEKSARQSLLPQPPQPPEAAPPAHAPPDHPSAANGLFNPPVALGQSRPAPMAPPPPPFPKREEDVGMSMMAVDERPLPVVKEEPTNDNHGVGVGVANGVEMEVDVSPAVDSCHGDGGSPFGFAPEEGRRLGSASVPPLDEFVLGKMRAQLVREHWRLNSHYARHPFIEQALKDVEHREVAFRQGRWRMNNALNTQRLDKAHVVYGTDCIKMVKSILKQRRRRRPDGHDDDGDGDGDGDSDSDRVHRAPHTAALLVHERAKSSQDLLDMTAALKEMCPTPLQVLHRLWPMLRHALCAVPKVTTTAPILHLTGPGGCDNVQRSEMFLRPVSTRLLRSRDTLLHPIQLNLLCSFPDRRMLQWDCGKLTVLDGLLKRLKQEGHRCLLFTQMSKMLDVLEDFINLHGHTYVRLDGSTKVENRQRLVETFNANRKIFLFISSTRAGGIGLNLTGADTVIFYDSDWNPAMDRQAMDRCHRIGQTRDVHIYRLISEHTIEENILRKQLQKRQLDDVVVDQGKFTTDFMSKTDVRDVLVKLADTSDLYQTRVLHDQQPAEEGGVAVTKRPVEGVREAEAFEKALAQVEDAADVIALRSAKTEKAHEQDEFKREFTTSRRAMAAAAAGTPEEASETIVSGGGPAKKSTEETVLLRIDDKTVVELTPLMAYGLRFLEQFFPPDEEQQLAAVVQEDIEAAAEAQQEGDEGEGGEEEEDGSSVASDQVWSSQASSSEEEGGDDENDAMDED</sequence>
<feature type="compositionally biased region" description="Acidic residues" evidence="13">
    <location>
        <begin position="1708"/>
        <end position="1720"/>
    </location>
</feature>
<evidence type="ECO:0000256" key="1">
    <source>
        <dbReference type="ARBA" id="ARBA00004123"/>
    </source>
</evidence>
<evidence type="ECO:0000256" key="7">
    <source>
        <dbReference type="ARBA" id="ARBA00022806"/>
    </source>
</evidence>
<evidence type="ECO:0000256" key="10">
    <source>
        <dbReference type="ARBA" id="ARBA00022853"/>
    </source>
</evidence>
<evidence type="ECO:0000256" key="11">
    <source>
        <dbReference type="ARBA" id="ARBA00023125"/>
    </source>
</evidence>
<dbReference type="InterPro" id="IPR011124">
    <property type="entry name" value="Znf_CW"/>
</dbReference>
<accession>A0A0G4FGG3</accession>
<feature type="region of interest" description="Disordered" evidence="13">
    <location>
        <begin position="1360"/>
        <end position="1396"/>
    </location>
</feature>
<dbReference type="GO" id="GO:0004386">
    <property type="term" value="F:helicase activity"/>
    <property type="evidence" value="ECO:0007669"/>
    <property type="project" value="UniProtKB-KW"/>
</dbReference>
<dbReference type="CDD" id="cd18003">
    <property type="entry name" value="DEXQc_SRCAP"/>
    <property type="match status" value="1"/>
</dbReference>
<dbReference type="PROSITE" id="PS51050">
    <property type="entry name" value="ZF_CW"/>
    <property type="match status" value="1"/>
</dbReference>
<feature type="region of interest" description="Disordered" evidence="13">
    <location>
        <begin position="1"/>
        <end position="94"/>
    </location>
</feature>
<keyword evidence="9" id="KW-0067">ATP-binding</keyword>
<dbReference type="FunFam" id="3.40.50.10810:FF:000005">
    <property type="entry name" value="Photoperiod-independent early flowering 1"/>
    <property type="match status" value="1"/>
</dbReference>
<dbReference type="GO" id="GO:0006338">
    <property type="term" value="P:chromatin remodeling"/>
    <property type="evidence" value="ECO:0007669"/>
    <property type="project" value="TreeGrafter"/>
</dbReference>
<feature type="compositionally biased region" description="Acidic residues" evidence="13">
    <location>
        <begin position="527"/>
        <end position="541"/>
    </location>
</feature>
<dbReference type="GO" id="GO:0003677">
    <property type="term" value="F:DNA binding"/>
    <property type="evidence" value="ECO:0007669"/>
    <property type="project" value="UniProtKB-KW"/>
</dbReference>
<evidence type="ECO:0000256" key="9">
    <source>
        <dbReference type="ARBA" id="ARBA00022840"/>
    </source>
</evidence>
<evidence type="ECO:0000256" key="6">
    <source>
        <dbReference type="ARBA" id="ARBA00022801"/>
    </source>
</evidence>
<feature type="compositionally biased region" description="Acidic residues" evidence="13">
    <location>
        <begin position="729"/>
        <end position="763"/>
    </location>
</feature>
<evidence type="ECO:0000259" key="15">
    <source>
        <dbReference type="PROSITE" id="PS51192"/>
    </source>
</evidence>
<protein>
    <submittedName>
        <fullName evidence="18">Uncharacterized protein</fullName>
    </submittedName>
</protein>
<evidence type="ECO:0000256" key="3">
    <source>
        <dbReference type="ARBA" id="ARBA00022723"/>
    </source>
</evidence>
<dbReference type="GO" id="GO:0016887">
    <property type="term" value="F:ATP hydrolysis activity"/>
    <property type="evidence" value="ECO:0007669"/>
    <property type="project" value="TreeGrafter"/>
</dbReference>
<feature type="region of interest" description="Disordered" evidence="13">
    <location>
        <begin position="2089"/>
        <end position="2118"/>
    </location>
</feature>
<feature type="compositionally biased region" description="Acidic residues" evidence="13">
    <location>
        <begin position="612"/>
        <end position="628"/>
    </location>
</feature>
<dbReference type="Pfam" id="PF00176">
    <property type="entry name" value="SNF2-rel_dom"/>
    <property type="match status" value="1"/>
</dbReference>
<dbReference type="GO" id="GO:0008270">
    <property type="term" value="F:zinc ion binding"/>
    <property type="evidence" value="ECO:0007669"/>
    <property type="project" value="UniProtKB-KW"/>
</dbReference>
<feature type="domain" description="Helicase ATP-binding" evidence="15">
    <location>
        <begin position="927"/>
        <end position="1092"/>
    </location>
</feature>
<proteinExistence type="inferred from homology"/>
<keyword evidence="11" id="KW-0238">DNA-binding</keyword>
<dbReference type="Pfam" id="PF00271">
    <property type="entry name" value="Helicase_C"/>
    <property type="match status" value="1"/>
</dbReference>
<feature type="compositionally biased region" description="Low complexity" evidence="13">
    <location>
        <begin position="2189"/>
        <end position="2203"/>
    </location>
</feature>
<feature type="compositionally biased region" description="Low complexity" evidence="13">
    <location>
        <begin position="33"/>
        <end position="49"/>
    </location>
</feature>
<keyword evidence="6" id="KW-0378">Hydrolase</keyword>
<dbReference type="FunCoup" id="A0A0G4FGG3">
    <property type="interactions" value="116"/>
</dbReference>
<dbReference type="SMART" id="SM00487">
    <property type="entry name" value="DEXDc"/>
    <property type="match status" value="1"/>
</dbReference>
<dbReference type="OrthoDB" id="448448at2759"/>
<keyword evidence="8" id="KW-0862">Zinc</keyword>
<evidence type="ECO:0000256" key="8">
    <source>
        <dbReference type="ARBA" id="ARBA00022833"/>
    </source>
</evidence>
<dbReference type="GO" id="GO:0000812">
    <property type="term" value="C:Swr1 complex"/>
    <property type="evidence" value="ECO:0007669"/>
    <property type="project" value="TreeGrafter"/>
</dbReference>
<dbReference type="GO" id="GO:0005524">
    <property type="term" value="F:ATP binding"/>
    <property type="evidence" value="ECO:0007669"/>
    <property type="project" value="UniProtKB-KW"/>
</dbReference>
<evidence type="ECO:0000259" key="16">
    <source>
        <dbReference type="PROSITE" id="PS51194"/>
    </source>
</evidence>
<dbReference type="STRING" id="1169540.A0A0G4FGG3"/>
<feature type="compositionally biased region" description="Pro residues" evidence="13">
    <location>
        <begin position="1492"/>
        <end position="1510"/>
    </location>
</feature>
<feature type="compositionally biased region" description="Low complexity" evidence="13">
    <location>
        <begin position="602"/>
        <end position="611"/>
    </location>
</feature>
<name>A0A0G4FGG3_VITBC</name>
<dbReference type="InterPro" id="IPR014001">
    <property type="entry name" value="Helicase_ATP-bd"/>
</dbReference>
<dbReference type="InterPro" id="IPR027417">
    <property type="entry name" value="P-loop_NTPase"/>
</dbReference>
<dbReference type="PANTHER" id="PTHR45685:SF1">
    <property type="entry name" value="HELICASE SRCAP"/>
    <property type="match status" value="1"/>
</dbReference>
<dbReference type="GO" id="GO:0042393">
    <property type="term" value="F:histone binding"/>
    <property type="evidence" value="ECO:0007669"/>
    <property type="project" value="TreeGrafter"/>
</dbReference>
<feature type="compositionally biased region" description="Low complexity" evidence="13">
    <location>
        <begin position="646"/>
        <end position="667"/>
    </location>
</feature>
<feature type="region of interest" description="Disordered" evidence="13">
    <location>
        <begin position="1700"/>
        <end position="1725"/>
    </location>
</feature>
<evidence type="ECO:0000256" key="5">
    <source>
        <dbReference type="ARBA" id="ARBA00022771"/>
    </source>
</evidence>
<feature type="compositionally biased region" description="Pro residues" evidence="13">
    <location>
        <begin position="787"/>
        <end position="799"/>
    </location>
</feature>
<feature type="domain" description="Helicase C-terminal" evidence="16">
    <location>
        <begin position="1847"/>
        <end position="1997"/>
    </location>
</feature>
<dbReference type="OMA" id="HEANIEH"/>
<feature type="compositionally biased region" description="Polar residues" evidence="13">
    <location>
        <begin position="9"/>
        <end position="18"/>
    </location>
</feature>
<dbReference type="InterPro" id="IPR038718">
    <property type="entry name" value="SNF2-like_sf"/>
</dbReference>
<feature type="region of interest" description="Disordered" evidence="13">
    <location>
        <begin position="423"/>
        <end position="879"/>
    </location>
</feature>
<evidence type="ECO:0000313" key="19">
    <source>
        <dbReference type="Proteomes" id="UP000041254"/>
    </source>
</evidence>
<feature type="domain" description="HSA" evidence="17">
    <location>
        <begin position="295"/>
        <end position="371"/>
    </location>
</feature>
<dbReference type="PANTHER" id="PTHR45685">
    <property type="entry name" value="HELICASE SRCAP-RELATED"/>
    <property type="match status" value="1"/>
</dbReference>
<dbReference type="EMBL" id="CDMY01000434">
    <property type="protein sequence ID" value="CEM12160.1"/>
    <property type="molecule type" value="Genomic_DNA"/>
</dbReference>
<dbReference type="Proteomes" id="UP000041254">
    <property type="component" value="Unassembled WGS sequence"/>
</dbReference>
<feature type="compositionally biased region" description="Acidic residues" evidence="13">
    <location>
        <begin position="1387"/>
        <end position="1396"/>
    </location>
</feature>
<feature type="compositionally biased region" description="Low complexity" evidence="13">
    <location>
        <begin position="70"/>
        <end position="94"/>
    </location>
</feature>
<dbReference type="Pfam" id="PF07529">
    <property type="entry name" value="HSA"/>
    <property type="match status" value="1"/>
</dbReference>
<feature type="compositionally biased region" description="Basic and acidic residues" evidence="13">
    <location>
        <begin position="1474"/>
        <end position="1486"/>
    </location>
</feature>
<organism evidence="18 19">
    <name type="scientific">Vitrella brassicaformis (strain CCMP3155)</name>
    <dbReference type="NCBI Taxonomy" id="1169540"/>
    <lineage>
        <taxon>Eukaryota</taxon>
        <taxon>Sar</taxon>
        <taxon>Alveolata</taxon>
        <taxon>Colpodellida</taxon>
        <taxon>Vitrellaceae</taxon>
        <taxon>Vitrella</taxon>
    </lineage>
</organism>
<evidence type="ECO:0000313" key="18">
    <source>
        <dbReference type="EMBL" id="CEM12160.1"/>
    </source>
</evidence>
<feature type="compositionally biased region" description="Pro residues" evidence="13">
    <location>
        <begin position="811"/>
        <end position="825"/>
    </location>
</feature>
<feature type="compositionally biased region" description="Acidic residues" evidence="13">
    <location>
        <begin position="668"/>
        <end position="691"/>
    </location>
</feature>
<dbReference type="SMART" id="SM00490">
    <property type="entry name" value="HELICc"/>
    <property type="match status" value="1"/>
</dbReference>
<keyword evidence="19" id="KW-1185">Reference proteome</keyword>
<gene>
    <name evidence="18" type="ORF">Vbra_22624</name>
</gene>
<comment type="subcellular location">
    <subcellularLocation>
        <location evidence="1">Nucleus</location>
    </subcellularLocation>
</comment>
<dbReference type="InterPro" id="IPR000330">
    <property type="entry name" value="SNF2_N"/>
</dbReference>
<dbReference type="CDD" id="cd18793">
    <property type="entry name" value="SF2_C_SNF"/>
    <property type="match status" value="1"/>
</dbReference>
<keyword evidence="10" id="KW-0156">Chromatin regulator</keyword>
<feature type="compositionally biased region" description="Low complexity" evidence="13">
    <location>
        <begin position="764"/>
        <end position="786"/>
    </location>
</feature>
<feature type="compositionally biased region" description="Acidic residues" evidence="13">
    <location>
        <begin position="580"/>
        <end position="601"/>
    </location>
</feature>
<feature type="region of interest" description="Disordered" evidence="13">
    <location>
        <begin position="107"/>
        <end position="132"/>
    </location>
</feature>
<dbReference type="PROSITE" id="PS51194">
    <property type="entry name" value="HELICASE_CTER"/>
    <property type="match status" value="1"/>
</dbReference>
<dbReference type="InterPro" id="IPR001650">
    <property type="entry name" value="Helicase_C-like"/>
</dbReference>
<evidence type="ECO:0000256" key="4">
    <source>
        <dbReference type="ARBA" id="ARBA00022741"/>
    </source>
</evidence>
<dbReference type="SMART" id="SM00573">
    <property type="entry name" value="HSA"/>
    <property type="match status" value="1"/>
</dbReference>
<keyword evidence="12" id="KW-0539">Nucleus</keyword>
<dbReference type="Gene3D" id="3.40.50.300">
    <property type="entry name" value="P-loop containing nucleotide triphosphate hydrolases"/>
    <property type="match status" value="1"/>
</dbReference>
<dbReference type="InterPro" id="IPR049730">
    <property type="entry name" value="SNF2/RAD54-like_C"/>
</dbReference>
<dbReference type="InterPro" id="IPR014012">
    <property type="entry name" value="HSA_dom"/>
</dbReference>
<keyword evidence="7" id="KW-0347">Helicase</keyword>
<feature type="region of interest" description="Disordered" evidence="13">
    <location>
        <begin position="2167"/>
        <end position="2219"/>
    </location>
</feature>
<dbReference type="Gene3D" id="1.20.120.850">
    <property type="entry name" value="SWI2/SNF2 ATPases, N-terminal domain"/>
    <property type="match status" value="1"/>
</dbReference>
<keyword evidence="5" id="KW-0863">Zinc-finger</keyword>
<evidence type="ECO:0000259" key="14">
    <source>
        <dbReference type="PROSITE" id="PS51050"/>
    </source>
</evidence>
<evidence type="ECO:0000259" key="17">
    <source>
        <dbReference type="PROSITE" id="PS51204"/>
    </source>
</evidence>
<feature type="compositionally biased region" description="Low complexity" evidence="13">
    <location>
        <begin position="497"/>
        <end position="508"/>
    </location>
</feature>
<feature type="compositionally biased region" description="Acidic residues" evidence="13">
    <location>
        <begin position="2204"/>
        <end position="2219"/>
    </location>
</feature>
<evidence type="ECO:0000256" key="12">
    <source>
        <dbReference type="ARBA" id="ARBA00023242"/>
    </source>
</evidence>
<feature type="compositionally biased region" description="Acidic residues" evidence="13">
    <location>
        <begin position="2167"/>
        <end position="2188"/>
    </location>
</feature>
<reference evidence="18 19" key="1">
    <citation type="submission" date="2014-11" db="EMBL/GenBank/DDBJ databases">
        <authorList>
            <person name="Zhu J."/>
            <person name="Qi W."/>
            <person name="Song R."/>
        </authorList>
    </citation>
    <scope>NUCLEOTIDE SEQUENCE [LARGE SCALE GENOMIC DNA]</scope>
</reference>